<comment type="similarity">
    <text evidence="3">Belongs to the alpha-ketoglutarate dehydrogenase component 4 family.</text>
</comment>
<comment type="subcellular location">
    <subcellularLocation>
        <location evidence="1">Mitochondrion</location>
    </subcellularLocation>
</comment>
<dbReference type="Pfam" id="PF10937">
    <property type="entry name" value="Kgd4-YMR31"/>
    <property type="match status" value="1"/>
</dbReference>
<evidence type="ECO:0000256" key="2">
    <source>
        <dbReference type="ARBA" id="ARBA00023128"/>
    </source>
</evidence>
<sequence length="88" mass="9629">MKASIRLLAHVPSIKFVGGPHKPVFHAPSVHPCAPQGLKPSAVSQSQTIQRSSTFQSRNNLSKRFRYPPLDDIEIDDVLTGGAEILIK</sequence>
<keyword evidence="5" id="KW-1185">Reference proteome</keyword>
<name>A0A4T0WYV5_9ASCO</name>
<dbReference type="STRING" id="52247.A0A4T0WYV5"/>
<keyword evidence="2" id="KW-0496">Mitochondrion</keyword>
<protein>
    <submittedName>
        <fullName evidence="4">Uncharacterized protein</fullName>
    </submittedName>
</protein>
<evidence type="ECO:0000256" key="1">
    <source>
        <dbReference type="ARBA" id="ARBA00004173"/>
    </source>
</evidence>
<gene>
    <name evidence="4" type="ORF">CANINC_003402</name>
</gene>
<evidence type="ECO:0000256" key="3">
    <source>
        <dbReference type="ARBA" id="ARBA00043970"/>
    </source>
</evidence>
<comment type="caution">
    <text evidence="4">The sequence shown here is derived from an EMBL/GenBank/DDBJ whole genome shotgun (WGS) entry which is preliminary data.</text>
</comment>
<dbReference type="GO" id="GO:0006103">
    <property type="term" value="P:2-oxoglutarate metabolic process"/>
    <property type="evidence" value="ECO:0007669"/>
    <property type="project" value="InterPro"/>
</dbReference>
<dbReference type="Proteomes" id="UP000307173">
    <property type="component" value="Unassembled WGS sequence"/>
</dbReference>
<dbReference type="OrthoDB" id="2116030at2759"/>
<dbReference type="InterPro" id="IPR020373">
    <property type="entry name" value="Kgd4/YMR-31"/>
</dbReference>
<dbReference type="EMBL" id="SELW01000551">
    <property type="protein sequence ID" value="TID21918.1"/>
    <property type="molecule type" value="Genomic_DNA"/>
</dbReference>
<proteinExistence type="inferred from homology"/>
<accession>A0A4T0WYV5</accession>
<organism evidence="4 5">
    <name type="scientific">Pichia inconspicua</name>
    <dbReference type="NCBI Taxonomy" id="52247"/>
    <lineage>
        <taxon>Eukaryota</taxon>
        <taxon>Fungi</taxon>
        <taxon>Dikarya</taxon>
        <taxon>Ascomycota</taxon>
        <taxon>Saccharomycotina</taxon>
        <taxon>Pichiomycetes</taxon>
        <taxon>Pichiales</taxon>
        <taxon>Pichiaceae</taxon>
        <taxon>Pichia</taxon>
    </lineage>
</organism>
<reference evidence="4 5" key="1">
    <citation type="journal article" date="2019" name="Front. Genet.">
        <title>Whole-Genome Sequencing of the Opportunistic Yeast Pathogen Candida inconspicua Uncovers Its Hybrid Origin.</title>
        <authorList>
            <person name="Mixao V."/>
            <person name="Hansen A.P."/>
            <person name="Saus E."/>
            <person name="Boekhout T."/>
            <person name="Lass-Florl C."/>
            <person name="Gabaldon T."/>
        </authorList>
    </citation>
    <scope>NUCLEOTIDE SEQUENCE [LARGE SCALE GENOMIC DNA]</scope>
    <source>
        <strain evidence="4 5">CBS 180</strain>
    </source>
</reference>
<dbReference type="GO" id="GO:0005739">
    <property type="term" value="C:mitochondrion"/>
    <property type="evidence" value="ECO:0007669"/>
    <property type="project" value="UniProtKB-SubCell"/>
</dbReference>
<dbReference type="AlphaFoldDB" id="A0A4T0WYV5"/>
<evidence type="ECO:0000313" key="4">
    <source>
        <dbReference type="EMBL" id="TID21918.1"/>
    </source>
</evidence>
<evidence type="ECO:0000313" key="5">
    <source>
        <dbReference type="Proteomes" id="UP000307173"/>
    </source>
</evidence>